<evidence type="ECO:0000256" key="3">
    <source>
        <dbReference type="ARBA" id="ARBA00023125"/>
    </source>
</evidence>
<evidence type="ECO:0000313" key="8">
    <source>
        <dbReference type="Proteomes" id="UP001206483"/>
    </source>
</evidence>
<keyword evidence="3 5" id="KW-0238">DNA-binding</keyword>
<keyword evidence="1" id="KW-0678">Repressor</keyword>
<evidence type="ECO:0000256" key="5">
    <source>
        <dbReference type="PROSITE-ProRule" id="PRU00335"/>
    </source>
</evidence>
<dbReference type="PROSITE" id="PS50977">
    <property type="entry name" value="HTH_TETR_2"/>
    <property type="match status" value="1"/>
</dbReference>
<dbReference type="PRINTS" id="PR00400">
    <property type="entry name" value="TETREPRESSOR"/>
</dbReference>
<dbReference type="SUPFAM" id="SSF48498">
    <property type="entry name" value="Tetracyclin repressor-like, C-terminal domain"/>
    <property type="match status" value="1"/>
</dbReference>
<dbReference type="PANTHER" id="PTHR30055">
    <property type="entry name" value="HTH-TYPE TRANSCRIPTIONAL REGULATOR RUTR"/>
    <property type="match status" value="1"/>
</dbReference>
<dbReference type="RefSeq" id="WP_253799774.1">
    <property type="nucleotide sequence ID" value="NZ_BAAAUB010000023.1"/>
</dbReference>
<dbReference type="EMBL" id="JAMZDX010000004">
    <property type="protein sequence ID" value="MCP2311136.1"/>
    <property type="molecule type" value="Genomic_DNA"/>
</dbReference>
<dbReference type="Pfam" id="PF00440">
    <property type="entry name" value="TetR_N"/>
    <property type="match status" value="1"/>
</dbReference>
<keyword evidence="8" id="KW-1185">Reference proteome</keyword>
<reference evidence="7 8" key="1">
    <citation type="submission" date="2022-06" db="EMBL/GenBank/DDBJ databases">
        <title>Sequencing the genomes of 1000 actinobacteria strains.</title>
        <authorList>
            <person name="Klenk H.-P."/>
        </authorList>
    </citation>
    <scope>NUCLEOTIDE SEQUENCE [LARGE SCALE GENOMIC DNA]</scope>
    <source>
        <strain evidence="7 8">DSM 41656</strain>
    </source>
</reference>
<name>A0ABT1J143_9ACTN</name>
<keyword evidence="4" id="KW-0804">Transcription</keyword>
<gene>
    <name evidence="7" type="ORF">FHR36_004299</name>
</gene>
<proteinExistence type="predicted"/>
<evidence type="ECO:0000256" key="1">
    <source>
        <dbReference type="ARBA" id="ARBA00022491"/>
    </source>
</evidence>
<dbReference type="InterPro" id="IPR001647">
    <property type="entry name" value="HTH_TetR"/>
</dbReference>
<feature type="domain" description="HTH tetR-type" evidence="6">
    <location>
        <begin position="33"/>
        <end position="93"/>
    </location>
</feature>
<feature type="DNA-binding region" description="H-T-H motif" evidence="5">
    <location>
        <begin position="56"/>
        <end position="75"/>
    </location>
</feature>
<organism evidence="7 8">
    <name type="scientific">Kitasatospora paracochleata</name>
    <dbReference type="NCBI Taxonomy" id="58354"/>
    <lineage>
        <taxon>Bacteria</taxon>
        <taxon>Bacillati</taxon>
        <taxon>Actinomycetota</taxon>
        <taxon>Actinomycetes</taxon>
        <taxon>Kitasatosporales</taxon>
        <taxon>Streptomycetaceae</taxon>
        <taxon>Kitasatospora</taxon>
    </lineage>
</organism>
<dbReference type="InterPro" id="IPR003012">
    <property type="entry name" value="Tet_transcr_reg_TetR"/>
</dbReference>
<dbReference type="InterPro" id="IPR004111">
    <property type="entry name" value="Repressor_TetR_C"/>
</dbReference>
<dbReference type="Proteomes" id="UP001206483">
    <property type="component" value="Unassembled WGS sequence"/>
</dbReference>
<comment type="caution">
    <text evidence="7">The sequence shown here is derived from an EMBL/GenBank/DDBJ whole genome shotgun (WGS) entry which is preliminary data.</text>
</comment>
<dbReference type="InterPro" id="IPR050109">
    <property type="entry name" value="HTH-type_TetR-like_transc_reg"/>
</dbReference>
<keyword evidence="2" id="KW-0805">Transcription regulation</keyword>
<evidence type="ECO:0000313" key="7">
    <source>
        <dbReference type="EMBL" id="MCP2311136.1"/>
    </source>
</evidence>
<dbReference type="Pfam" id="PF02909">
    <property type="entry name" value="TetR_C_1"/>
    <property type="match status" value="1"/>
</dbReference>
<evidence type="ECO:0000259" key="6">
    <source>
        <dbReference type="PROSITE" id="PS50977"/>
    </source>
</evidence>
<evidence type="ECO:0000256" key="2">
    <source>
        <dbReference type="ARBA" id="ARBA00023015"/>
    </source>
</evidence>
<dbReference type="InterPro" id="IPR009057">
    <property type="entry name" value="Homeodomain-like_sf"/>
</dbReference>
<accession>A0ABT1J143</accession>
<dbReference type="SUPFAM" id="SSF46689">
    <property type="entry name" value="Homeodomain-like"/>
    <property type="match status" value="1"/>
</dbReference>
<evidence type="ECO:0000256" key="4">
    <source>
        <dbReference type="ARBA" id="ARBA00023163"/>
    </source>
</evidence>
<sequence>MTDPTTVPPVPGSAAWWRQRYGERSRRRPRVGGLTLAAITDAALAIADHDGLDALTMRRLAERLGTRHTSLYRHVASREELLVELVDRVLAEVRLPVDGPDWRTATEAGAREFRRVLRHHPAVAPLFVAGQLLGPHALRAREQGLGLLIRSGWTPESAVHAYLTVMHFVIGAAQLDAGGAARTAAERMAMAALFASLPADTHPVVRAHAELLNAPDSDQEFDFGLQALLDGLDRRREAP</sequence>
<dbReference type="Gene3D" id="1.10.357.10">
    <property type="entry name" value="Tetracycline Repressor, domain 2"/>
    <property type="match status" value="1"/>
</dbReference>
<dbReference type="PANTHER" id="PTHR30055:SF151">
    <property type="entry name" value="TRANSCRIPTIONAL REGULATORY PROTEIN"/>
    <property type="match status" value="1"/>
</dbReference>
<dbReference type="InterPro" id="IPR036271">
    <property type="entry name" value="Tet_transcr_reg_TetR-rel_C_sf"/>
</dbReference>
<protein>
    <submittedName>
        <fullName evidence="7">AcrR family transcriptional regulator</fullName>
    </submittedName>
</protein>